<keyword evidence="2" id="KW-1185">Reference proteome</keyword>
<name>A0A6A1QAJ7_BALPH</name>
<evidence type="ECO:0000313" key="2">
    <source>
        <dbReference type="Proteomes" id="UP000437017"/>
    </source>
</evidence>
<dbReference type="InterPro" id="IPR029044">
    <property type="entry name" value="Nucleotide-diphossugar_trans"/>
</dbReference>
<dbReference type="Gene3D" id="3.90.550.10">
    <property type="entry name" value="Spore Coat Polysaccharide Biosynthesis Protein SpsA, Chain A"/>
    <property type="match status" value="1"/>
</dbReference>
<dbReference type="Proteomes" id="UP000437017">
    <property type="component" value="Unassembled WGS sequence"/>
</dbReference>
<gene>
    <name evidence="1" type="ORF">E2I00_005407</name>
</gene>
<accession>A0A6A1QAJ7</accession>
<protein>
    <submittedName>
        <fullName evidence="1">Uncharacterized protein</fullName>
    </submittedName>
</protein>
<proteinExistence type="predicted"/>
<dbReference type="EMBL" id="SGJD01000523">
    <property type="protein sequence ID" value="KAB0404820.1"/>
    <property type="molecule type" value="Genomic_DNA"/>
</dbReference>
<reference evidence="1 2" key="1">
    <citation type="journal article" date="2019" name="PLoS ONE">
        <title>Genomic analyses reveal an absence of contemporary introgressive admixture between fin whales and blue whales, despite known hybrids.</title>
        <authorList>
            <person name="Westbury M.V."/>
            <person name="Petersen B."/>
            <person name="Lorenzen E.D."/>
        </authorList>
    </citation>
    <scope>NUCLEOTIDE SEQUENCE [LARGE SCALE GENOMIC DNA]</scope>
    <source>
        <strain evidence="1">FinWhale-01</strain>
    </source>
</reference>
<dbReference type="AlphaFoldDB" id="A0A6A1QAJ7"/>
<evidence type="ECO:0000313" key="1">
    <source>
        <dbReference type="EMBL" id="KAB0404820.1"/>
    </source>
</evidence>
<comment type="caution">
    <text evidence="1">The sequence shown here is derived from an EMBL/GenBank/DDBJ whole genome shotgun (WGS) entry which is preliminary data.</text>
</comment>
<organism evidence="1 2">
    <name type="scientific">Balaenoptera physalus</name>
    <name type="common">Fin whale</name>
    <name type="synonym">Balaena physalus</name>
    <dbReference type="NCBI Taxonomy" id="9770"/>
    <lineage>
        <taxon>Eukaryota</taxon>
        <taxon>Metazoa</taxon>
        <taxon>Chordata</taxon>
        <taxon>Craniata</taxon>
        <taxon>Vertebrata</taxon>
        <taxon>Euteleostomi</taxon>
        <taxon>Mammalia</taxon>
        <taxon>Eutheria</taxon>
        <taxon>Laurasiatheria</taxon>
        <taxon>Artiodactyla</taxon>
        <taxon>Whippomorpha</taxon>
        <taxon>Cetacea</taxon>
        <taxon>Mysticeti</taxon>
        <taxon>Balaenopteridae</taxon>
        <taxon>Balaenoptera</taxon>
    </lineage>
</organism>
<dbReference type="OrthoDB" id="675023at2759"/>
<sequence length="108" mass="12322">MQTDRHHLPWGEFKRHVAWRSMEMYHMHLVVLLAVGSARDLGLRVLSTSLGGHSGRTTRAARPYRVSLESVATRQVSSPQVLVWHTRTEKVNLANEPKYHLDAVTIEV</sequence>